<dbReference type="Pfam" id="PF01230">
    <property type="entry name" value="HIT"/>
    <property type="match status" value="1"/>
</dbReference>
<evidence type="ECO:0000313" key="3">
    <source>
        <dbReference type="EMBL" id="NGZ76972.1"/>
    </source>
</evidence>
<reference evidence="3 4" key="1">
    <citation type="submission" date="2020-01" db="EMBL/GenBank/DDBJ databases">
        <title>Polyphasic characterisation and genomic insights into a novel alkali tolerant bacterium VR-M41.</title>
        <authorList>
            <person name="Vemuluri V.R."/>
        </authorList>
    </citation>
    <scope>NUCLEOTIDE SEQUENCE [LARGE SCALE GENOMIC DNA]</scope>
    <source>
        <strain evidence="3 4">VR-M41</strain>
    </source>
</reference>
<sequence length="156" mass="18089">MDDCLICGRIEAIKKGNNPYFVAELETGYVVIGDHQYFKGYTLFLCKEHKSELHHLEPSFKERYLIEMSQVAEAAHRAFGADKMNYELLGNGDAHLHWHLFPRRLTEPSPRHPVWWTKREEMYADEVRPDEAELAELKRKLYAALRREASDIGGAG</sequence>
<feature type="domain" description="HIT" evidence="2">
    <location>
        <begin position="9"/>
        <end position="110"/>
    </location>
</feature>
<dbReference type="InterPro" id="IPR011146">
    <property type="entry name" value="HIT-like"/>
</dbReference>
<gene>
    <name evidence="3" type="ORF">GYN08_16825</name>
</gene>
<protein>
    <submittedName>
        <fullName evidence="3">HIT family protein</fullName>
    </submittedName>
</protein>
<proteinExistence type="predicted"/>
<name>A0ABX0F7N6_9BACL</name>
<keyword evidence="4" id="KW-1185">Reference proteome</keyword>
<dbReference type="Proteomes" id="UP000800303">
    <property type="component" value="Unassembled WGS sequence"/>
</dbReference>
<dbReference type="Gene3D" id="3.30.428.10">
    <property type="entry name" value="HIT-like"/>
    <property type="match status" value="1"/>
</dbReference>
<organism evidence="3 4">
    <name type="scientific">Saccharibacillus alkalitolerans</name>
    <dbReference type="NCBI Taxonomy" id="2705290"/>
    <lineage>
        <taxon>Bacteria</taxon>
        <taxon>Bacillati</taxon>
        <taxon>Bacillota</taxon>
        <taxon>Bacilli</taxon>
        <taxon>Bacillales</taxon>
        <taxon>Paenibacillaceae</taxon>
        <taxon>Saccharibacillus</taxon>
    </lineage>
</organism>
<evidence type="ECO:0000259" key="2">
    <source>
        <dbReference type="PROSITE" id="PS51084"/>
    </source>
</evidence>
<accession>A0ABX0F7N6</accession>
<comment type="caution">
    <text evidence="3">The sequence shown here is derived from an EMBL/GenBank/DDBJ whole genome shotgun (WGS) entry which is preliminary data.</text>
</comment>
<feature type="short sequence motif" description="Histidine triad motif" evidence="1">
    <location>
        <begin position="95"/>
        <end position="99"/>
    </location>
</feature>
<dbReference type="SUPFAM" id="SSF54197">
    <property type="entry name" value="HIT-like"/>
    <property type="match status" value="1"/>
</dbReference>
<dbReference type="InterPro" id="IPR036265">
    <property type="entry name" value="HIT-like_sf"/>
</dbReference>
<evidence type="ECO:0000256" key="1">
    <source>
        <dbReference type="PROSITE-ProRule" id="PRU00464"/>
    </source>
</evidence>
<dbReference type="RefSeq" id="WP_166276473.1">
    <property type="nucleotide sequence ID" value="NZ_JAAFGS010000006.1"/>
</dbReference>
<dbReference type="EMBL" id="JAAFGS010000006">
    <property type="protein sequence ID" value="NGZ76972.1"/>
    <property type="molecule type" value="Genomic_DNA"/>
</dbReference>
<evidence type="ECO:0000313" key="4">
    <source>
        <dbReference type="Proteomes" id="UP000800303"/>
    </source>
</evidence>
<dbReference type="PROSITE" id="PS51084">
    <property type="entry name" value="HIT_2"/>
    <property type="match status" value="1"/>
</dbReference>